<dbReference type="InterPro" id="IPR013217">
    <property type="entry name" value="Methyltransf_12"/>
</dbReference>
<reference evidence="15" key="1">
    <citation type="journal article" date="2023" name="G3 (Bethesda)">
        <title>A reference genome for the long-term kleptoplast-retaining sea slug Elysia crispata morphotype clarki.</title>
        <authorList>
            <person name="Eastman K.E."/>
            <person name="Pendleton A.L."/>
            <person name="Shaikh M.A."/>
            <person name="Suttiyut T."/>
            <person name="Ogas R."/>
            <person name="Tomko P."/>
            <person name="Gavelis G."/>
            <person name="Widhalm J.R."/>
            <person name="Wisecaver J.H."/>
        </authorList>
    </citation>
    <scope>NUCLEOTIDE SEQUENCE</scope>
    <source>
        <strain evidence="15">ECLA1</strain>
    </source>
</reference>
<accession>A0AAE0Y0F8</accession>
<dbReference type="EMBL" id="JAWDGP010007208">
    <property type="protein sequence ID" value="KAK3728062.1"/>
    <property type="molecule type" value="Genomic_DNA"/>
</dbReference>
<evidence type="ECO:0000256" key="2">
    <source>
        <dbReference type="ARBA" id="ARBA00004496"/>
    </source>
</evidence>
<evidence type="ECO:0000313" key="16">
    <source>
        <dbReference type="Proteomes" id="UP001283361"/>
    </source>
</evidence>
<dbReference type="Gene3D" id="3.40.50.150">
    <property type="entry name" value="Vaccinia Virus protein VP39"/>
    <property type="match status" value="1"/>
</dbReference>
<comment type="function">
    <text evidence="10">S-adenosyl-L-methionine-dependent methyltransferase that mediates N(3)-methylcytidine modification of residue 32 of the tRNA anticodon loop of tRNA(Ser), including tRNA(Ser)(UGA) and tRNA(Ser)(GCU). Interaction with SARS1/SerRS is required for N(3)-methylcytidine methylation.</text>
</comment>
<evidence type="ECO:0000259" key="14">
    <source>
        <dbReference type="Pfam" id="PF08242"/>
    </source>
</evidence>
<comment type="subcellular location">
    <subcellularLocation>
        <location evidence="2">Cytoplasm</location>
    </subcellularLocation>
    <subcellularLocation>
        <location evidence="1">Nucleus</location>
    </subcellularLocation>
</comment>
<keyword evidence="6 12" id="KW-0808">Transferase</keyword>
<sequence length="313" mass="35872">MRELNEEESQKLQADTKLVPEFKQNKLEQEAQKNWDLFYKRNTTKFFKDRHWTKREFLELSECKSQTKPVIFEVGCGVGNFMFPLLEEDLNLIFYACDFSPRAVEFVKNHSSYDPTRCTAFQCDITKDHIADNVPKELVDTATLIFVLSALHPDKMVVAVENIVQVLKPGGAILVRDYGLYDHAMLRFSRGHKLGEHFYVRQDGTRAYYFSLEKLSSVMEAAGLKTERCVYIQRATINKKEGVNVPRIFVQGKFVKPASCSASFICEHDEIADTLTSKCSVIKSVTLNDEHSLKNEDDPDSSVNSTQRETSIR</sequence>
<dbReference type="GO" id="GO:0052735">
    <property type="term" value="F:tRNA (cytidine-3-)-methyltransferase activity"/>
    <property type="evidence" value="ECO:0007669"/>
    <property type="project" value="UniProtKB-ARBA"/>
</dbReference>
<dbReference type="GO" id="GO:0005634">
    <property type="term" value="C:nucleus"/>
    <property type="evidence" value="ECO:0007669"/>
    <property type="project" value="UniProtKB-SubCell"/>
</dbReference>
<feature type="region of interest" description="Disordered" evidence="13">
    <location>
        <begin position="291"/>
        <end position="313"/>
    </location>
</feature>
<evidence type="ECO:0000256" key="13">
    <source>
        <dbReference type="SAM" id="MobiDB-lite"/>
    </source>
</evidence>
<evidence type="ECO:0000256" key="4">
    <source>
        <dbReference type="ARBA" id="ARBA00022490"/>
    </source>
</evidence>
<dbReference type="EC" id="2.1.1.-" evidence="12"/>
<evidence type="ECO:0000256" key="3">
    <source>
        <dbReference type="ARBA" id="ARBA00009725"/>
    </source>
</evidence>
<keyword evidence="16" id="KW-1185">Reference proteome</keyword>
<organism evidence="15 16">
    <name type="scientific">Elysia crispata</name>
    <name type="common">lettuce slug</name>
    <dbReference type="NCBI Taxonomy" id="231223"/>
    <lineage>
        <taxon>Eukaryota</taxon>
        <taxon>Metazoa</taxon>
        <taxon>Spiralia</taxon>
        <taxon>Lophotrochozoa</taxon>
        <taxon>Mollusca</taxon>
        <taxon>Gastropoda</taxon>
        <taxon>Heterobranchia</taxon>
        <taxon>Euthyneura</taxon>
        <taxon>Panpulmonata</taxon>
        <taxon>Sacoglossa</taxon>
        <taxon>Placobranchoidea</taxon>
        <taxon>Plakobranchidae</taxon>
        <taxon>Elysia</taxon>
    </lineage>
</organism>
<keyword evidence="8" id="KW-0539">Nucleus</keyword>
<feature type="compositionally biased region" description="Polar residues" evidence="13">
    <location>
        <begin position="301"/>
        <end position="313"/>
    </location>
</feature>
<evidence type="ECO:0000256" key="7">
    <source>
        <dbReference type="ARBA" id="ARBA00022694"/>
    </source>
</evidence>
<comment type="subunit">
    <text evidence="11">Monomer. Interacts with SARS1/SerRS; interaction is mediated via tRNA(Ser) and is required for N(3)-methylcytidine methylation.</text>
</comment>
<dbReference type="InterPro" id="IPR029063">
    <property type="entry name" value="SAM-dependent_MTases_sf"/>
</dbReference>
<gene>
    <name evidence="15" type="ORF">RRG08_022114</name>
</gene>
<comment type="similarity">
    <text evidence="3 12">Belongs to the methyltransferase superfamily. METL family.</text>
</comment>
<dbReference type="AlphaFoldDB" id="A0AAE0Y0F8"/>
<keyword evidence="5 12" id="KW-0489">Methyltransferase</keyword>
<evidence type="ECO:0000256" key="12">
    <source>
        <dbReference type="PIRNR" id="PIRNR037755"/>
    </source>
</evidence>
<dbReference type="Proteomes" id="UP001283361">
    <property type="component" value="Unassembled WGS sequence"/>
</dbReference>
<evidence type="ECO:0000256" key="1">
    <source>
        <dbReference type="ARBA" id="ARBA00004123"/>
    </source>
</evidence>
<protein>
    <recommendedName>
        <fullName evidence="12">tRNA N(3)-methylcytidine methyltransferase</fullName>
        <ecNumber evidence="12">2.1.1.-</ecNumber>
    </recommendedName>
</protein>
<comment type="catalytic activity">
    <reaction evidence="9">
        <text>cytidine(32) in tRNA(Ser) + S-adenosyl-L-methionine = N(3)-methylcytidine(32) in tRNA(Ser) + S-adenosyl-L-homocysteine + H(+)</text>
        <dbReference type="Rhea" id="RHEA:50956"/>
        <dbReference type="Rhea" id="RHEA-COMP:12849"/>
        <dbReference type="Rhea" id="RHEA-COMP:12851"/>
        <dbReference type="ChEBI" id="CHEBI:15378"/>
        <dbReference type="ChEBI" id="CHEBI:57856"/>
        <dbReference type="ChEBI" id="CHEBI:59789"/>
        <dbReference type="ChEBI" id="CHEBI:74894"/>
        <dbReference type="ChEBI" id="CHEBI:82748"/>
    </reaction>
    <physiologicalReaction direction="left-to-right" evidence="9">
        <dbReference type="Rhea" id="RHEA:50957"/>
    </physiologicalReaction>
</comment>
<name>A0AAE0Y0F8_9GAST</name>
<dbReference type="PANTHER" id="PTHR22809:SF5">
    <property type="entry name" value="TRNA N(3)-METHYLCYTIDINE METHYLTRANSFERASE METTL6"/>
    <property type="match status" value="1"/>
</dbReference>
<keyword evidence="7" id="KW-0819">tRNA processing</keyword>
<evidence type="ECO:0000313" key="15">
    <source>
        <dbReference type="EMBL" id="KAK3728062.1"/>
    </source>
</evidence>
<evidence type="ECO:0000256" key="10">
    <source>
        <dbReference type="ARBA" id="ARBA00058280"/>
    </source>
</evidence>
<evidence type="ECO:0000256" key="5">
    <source>
        <dbReference type="ARBA" id="ARBA00022603"/>
    </source>
</evidence>
<dbReference type="CDD" id="cd02440">
    <property type="entry name" value="AdoMet_MTases"/>
    <property type="match status" value="1"/>
</dbReference>
<evidence type="ECO:0000256" key="8">
    <source>
        <dbReference type="ARBA" id="ARBA00023242"/>
    </source>
</evidence>
<comment type="caution">
    <text evidence="15">The sequence shown here is derived from an EMBL/GenBank/DDBJ whole genome shotgun (WGS) entry which is preliminary data.</text>
</comment>
<dbReference type="FunFam" id="3.40.50.150:FF:000279">
    <property type="entry name" value="Methyltransferase-like protein"/>
    <property type="match status" value="1"/>
</dbReference>
<dbReference type="GO" id="GO:0030488">
    <property type="term" value="P:tRNA methylation"/>
    <property type="evidence" value="ECO:0007669"/>
    <property type="project" value="UniProtKB-ARBA"/>
</dbReference>
<evidence type="ECO:0000256" key="9">
    <source>
        <dbReference type="ARBA" id="ARBA00050646"/>
    </source>
</evidence>
<dbReference type="InterPro" id="IPR026113">
    <property type="entry name" value="METTL2/6/8-like"/>
</dbReference>
<dbReference type="GO" id="GO:0005737">
    <property type="term" value="C:cytoplasm"/>
    <property type="evidence" value="ECO:0007669"/>
    <property type="project" value="UniProtKB-SubCell"/>
</dbReference>
<dbReference type="Pfam" id="PF08242">
    <property type="entry name" value="Methyltransf_12"/>
    <property type="match status" value="1"/>
</dbReference>
<dbReference type="PANTHER" id="PTHR22809">
    <property type="entry name" value="METHYLTRANSFERASE-RELATED"/>
    <property type="match status" value="1"/>
</dbReference>
<evidence type="ECO:0000256" key="6">
    <source>
        <dbReference type="ARBA" id="ARBA00022679"/>
    </source>
</evidence>
<feature type="domain" description="Methyltransferase type 12" evidence="14">
    <location>
        <begin position="73"/>
        <end position="172"/>
    </location>
</feature>
<evidence type="ECO:0000256" key="11">
    <source>
        <dbReference type="ARBA" id="ARBA00065134"/>
    </source>
</evidence>
<proteinExistence type="inferred from homology"/>
<dbReference type="SUPFAM" id="SSF53335">
    <property type="entry name" value="S-adenosyl-L-methionine-dependent methyltransferases"/>
    <property type="match status" value="1"/>
</dbReference>
<keyword evidence="4" id="KW-0963">Cytoplasm</keyword>
<dbReference type="PIRSF" id="PIRSF037755">
    <property type="entry name" value="Mettl2_prd"/>
    <property type="match status" value="1"/>
</dbReference>